<dbReference type="Pfam" id="PF10172">
    <property type="entry name" value="DDA1"/>
    <property type="match status" value="1"/>
</dbReference>
<reference evidence="5 6" key="1">
    <citation type="submission" date="2022-12" db="EMBL/GenBank/DDBJ databases">
        <title>Chromosome-level genome assembly of true bugs.</title>
        <authorList>
            <person name="Ma L."/>
            <person name="Li H."/>
        </authorList>
    </citation>
    <scope>NUCLEOTIDE SEQUENCE [LARGE SCALE GENOMIC DNA]</scope>
    <source>
        <strain evidence="5">Lab_2022b</strain>
    </source>
</reference>
<comment type="caution">
    <text evidence="5">The sequence shown here is derived from an EMBL/GenBank/DDBJ whole genome shotgun (WGS) entry which is preliminary data.</text>
</comment>
<evidence type="ECO:0000259" key="4">
    <source>
        <dbReference type="Pfam" id="PF10172"/>
    </source>
</evidence>
<dbReference type="InterPro" id="IPR033575">
    <property type="entry name" value="DDA1-like"/>
</dbReference>
<dbReference type="PANTHER" id="PTHR31879">
    <property type="entry name" value="DET1- AND DDB1-ASSOCIATED PROTEIN 1"/>
    <property type="match status" value="1"/>
</dbReference>
<dbReference type="InterPro" id="IPR018276">
    <property type="entry name" value="DDA1_dom"/>
</dbReference>
<evidence type="ECO:0000256" key="3">
    <source>
        <dbReference type="ARBA" id="ARBA00045586"/>
    </source>
</evidence>
<evidence type="ECO:0000256" key="2">
    <source>
        <dbReference type="ARBA" id="ARBA00018256"/>
    </source>
</evidence>
<dbReference type="GO" id="GO:0080008">
    <property type="term" value="C:Cul4-RING E3 ubiquitin ligase complex"/>
    <property type="evidence" value="ECO:0007669"/>
    <property type="project" value="TreeGrafter"/>
</dbReference>
<dbReference type="GO" id="GO:0032436">
    <property type="term" value="P:positive regulation of proteasomal ubiquitin-dependent protein catabolic process"/>
    <property type="evidence" value="ECO:0007669"/>
    <property type="project" value="TreeGrafter"/>
</dbReference>
<name>A0AAW1CJK7_9HEMI</name>
<dbReference type="EMBL" id="JAPXFL010000014">
    <property type="protein sequence ID" value="KAK9497635.1"/>
    <property type="molecule type" value="Genomic_DNA"/>
</dbReference>
<organism evidence="5 6">
    <name type="scientific">Rhynocoris fuscipes</name>
    <dbReference type="NCBI Taxonomy" id="488301"/>
    <lineage>
        <taxon>Eukaryota</taxon>
        <taxon>Metazoa</taxon>
        <taxon>Ecdysozoa</taxon>
        <taxon>Arthropoda</taxon>
        <taxon>Hexapoda</taxon>
        <taxon>Insecta</taxon>
        <taxon>Pterygota</taxon>
        <taxon>Neoptera</taxon>
        <taxon>Paraneoptera</taxon>
        <taxon>Hemiptera</taxon>
        <taxon>Heteroptera</taxon>
        <taxon>Panheteroptera</taxon>
        <taxon>Cimicomorpha</taxon>
        <taxon>Reduviidae</taxon>
        <taxon>Harpactorinae</taxon>
        <taxon>Harpactorini</taxon>
        <taxon>Rhynocoris</taxon>
    </lineage>
</organism>
<comment type="function">
    <text evidence="3">Functions as a component of numerous distinct DCX (DDB1-CUL4-X-box) E3 ubiquitin-protein ligase complexes which mediate the ubiquitination and subsequent proteasomal degradation of target proteins. In the DCX complexes, acts as a scaffolding subunit required to stabilize the complex.</text>
</comment>
<evidence type="ECO:0000313" key="6">
    <source>
        <dbReference type="Proteomes" id="UP001461498"/>
    </source>
</evidence>
<dbReference type="AlphaFoldDB" id="A0AAW1CJK7"/>
<feature type="domain" description="DET1- and DDB1-associated protein 1" evidence="4">
    <location>
        <begin position="6"/>
        <end position="67"/>
    </location>
</feature>
<dbReference type="Proteomes" id="UP001461498">
    <property type="component" value="Unassembled WGS sequence"/>
</dbReference>
<sequence length="91" mass="11077">MSVINEFMRDLSSYNRDNFSRFQPNVHKELYYRQPTYLVTKDKPPTQVIVAEPKQIRMRYLHQYWDKKDAAKKRELSDCEISGSYWKKSRP</sequence>
<comment type="similarity">
    <text evidence="1">Belongs to the DDA1 family.</text>
</comment>
<gene>
    <name evidence="5" type="ORF">O3M35_004326</name>
</gene>
<accession>A0AAW1CJK7</accession>
<protein>
    <recommendedName>
        <fullName evidence="2">DET1- and DDB1-associated protein 1</fullName>
    </recommendedName>
</protein>
<evidence type="ECO:0000256" key="1">
    <source>
        <dbReference type="ARBA" id="ARBA00008042"/>
    </source>
</evidence>
<evidence type="ECO:0000313" key="5">
    <source>
        <dbReference type="EMBL" id="KAK9497635.1"/>
    </source>
</evidence>
<dbReference type="PANTHER" id="PTHR31879:SF2">
    <property type="entry name" value="DET1- AND DDB1-ASSOCIATED PROTEIN 1"/>
    <property type="match status" value="1"/>
</dbReference>
<proteinExistence type="inferred from homology"/>
<keyword evidence="6" id="KW-1185">Reference proteome</keyword>